<feature type="transmembrane region" description="Helical" evidence="8">
    <location>
        <begin position="12"/>
        <end position="37"/>
    </location>
</feature>
<dbReference type="InterPro" id="IPR043429">
    <property type="entry name" value="ArtM/GltK/GlnP/TcyL/YhdX-like"/>
</dbReference>
<dbReference type="PROSITE" id="PS50928">
    <property type="entry name" value="ABC_TM1"/>
    <property type="match status" value="1"/>
</dbReference>
<keyword evidence="3 8" id="KW-0813">Transport</keyword>
<sequence length="215" mass="23539">MNSAYILSLLQGLWATVVLSLLTFLFGGIAGFIVALARISRNWAISRGAAAYIEIMQGLPLLVLMGLCFYGPSILGYDSLSPLTAATFALTLYSSAYLGEIWRGCIQAVAKPQWEAAECLGLTRWQRMRAVILPQALRIAIPPTVGFLVQIVKNTSIASLVVGYAELSYNAKIINNATFEPFLYFGIAALMYFAICYPLSVQSRALERKLNVANR</sequence>
<reference evidence="11 12" key="2">
    <citation type="submission" date="2018-06" db="EMBL/GenBank/DDBJ databases">
        <title>Comparative genomics of rhizobia nodulating Arachis hypogaea in China.</title>
        <authorList>
            <person name="Li Y."/>
        </authorList>
    </citation>
    <scope>NUCLEOTIDE SEQUENCE [LARGE SCALE GENOMIC DNA]</scope>
    <source>
        <strain evidence="11 12">CCBAU 51658</strain>
        <plasmid evidence="11 12">unnamed</plasmid>
    </source>
</reference>
<dbReference type="AlphaFoldDB" id="A0A410VIE2"/>
<dbReference type="RefSeq" id="WP_128930043.1">
    <property type="nucleotide sequence ID" value="NZ_BMHC01000007.1"/>
</dbReference>
<dbReference type="PANTHER" id="PTHR30614">
    <property type="entry name" value="MEMBRANE COMPONENT OF AMINO ACID ABC TRANSPORTER"/>
    <property type="match status" value="1"/>
</dbReference>
<comment type="subcellular location">
    <subcellularLocation>
        <location evidence="1">Cell inner membrane</location>
        <topology evidence="1">Multi-pass membrane protein</topology>
    </subcellularLocation>
    <subcellularLocation>
        <location evidence="8">Cell membrane</location>
        <topology evidence="8">Multi-pass membrane protein</topology>
    </subcellularLocation>
</comment>
<evidence type="ECO:0000313" key="11">
    <source>
        <dbReference type="EMBL" id="QOZ64651.1"/>
    </source>
</evidence>
<dbReference type="EMBL" id="CP030058">
    <property type="protein sequence ID" value="QOZ64651.1"/>
    <property type="molecule type" value="Genomic_DNA"/>
</dbReference>
<gene>
    <name evidence="10" type="ORF">GCM10010987_36300</name>
    <name evidence="11" type="ORF">XH86_39100</name>
</gene>
<keyword evidence="11" id="KW-0614">Plasmid</keyword>
<evidence type="ECO:0000256" key="5">
    <source>
        <dbReference type="ARBA" id="ARBA00022692"/>
    </source>
</evidence>
<geneLocation type="plasmid" evidence="11 12">
    <name>unnamed</name>
</geneLocation>
<dbReference type="EMBL" id="BMHC01000007">
    <property type="protein sequence ID" value="GGI25823.1"/>
    <property type="molecule type" value="Genomic_DNA"/>
</dbReference>
<proteinExistence type="inferred from homology"/>
<organism evidence="10 13">
    <name type="scientific">Bradyrhizobium guangdongense</name>
    <dbReference type="NCBI Taxonomy" id="1325090"/>
    <lineage>
        <taxon>Bacteria</taxon>
        <taxon>Pseudomonadati</taxon>
        <taxon>Pseudomonadota</taxon>
        <taxon>Alphaproteobacteria</taxon>
        <taxon>Hyphomicrobiales</taxon>
        <taxon>Nitrobacteraceae</taxon>
        <taxon>Bradyrhizobium</taxon>
    </lineage>
</organism>
<dbReference type="SUPFAM" id="SSF161098">
    <property type="entry name" value="MetI-like"/>
    <property type="match status" value="1"/>
</dbReference>
<dbReference type="InterPro" id="IPR035906">
    <property type="entry name" value="MetI-like_sf"/>
</dbReference>
<evidence type="ECO:0000256" key="2">
    <source>
        <dbReference type="ARBA" id="ARBA00010072"/>
    </source>
</evidence>
<evidence type="ECO:0000256" key="1">
    <source>
        <dbReference type="ARBA" id="ARBA00004429"/>
    </source>
</evidence>
<evidence type="ECO:0000313" key="12">
    <source>
        <dbReference type="Proteomes" id="UP000593880"/>
    </source>
</evidence>
<evidence type="ECO:0000256" key="3">
    <source>
        <dbReference type="ARBA" id="ARBA00022448"/>
    </source>
</evidence>
<dbReference type="GO" id="GO:0022857">
    <property type="term" value="F:transmembrane transporter activity"/>
    <property type="evidence" value="ECO:0007669"/>
    <property type="project" value="InterPro"/>
</dbReference>
<dbReference type="Proteomes" id="UP000625079">
    <property type="component" value="Unassembled WGS sequence"/>
</dbReference>
<evidence type="ECO:0000256" key="7">
    <source>
        <dbReference type="ARBA" id="ARBA00023136"/>
    </source>
</evidence>
<evidence type="ECO:0000259" key="9">
    <source>
        <dbReference type="PROSITE" id="PS50928"/>
    </source>
</evidence>
<evidence type="ECO:0000313" key="13">
    <source>
        <dbReference type="Proteomes" id="UP000625079"/>
    </source>
</evidence>
<evidence type="ECO:0000256" key="6">
    <source>
        <dbReference type="ARBA" id="ARBA00022989"/>
    </source>
</evidence>
<dbReference type="Gene3D" id="1.10.3720.10">
    <property type="entry name" value="MetI-like"/>
    <property type="match status" value="1"/>
</dbReference>
<dbReference type="Proteomes" id="UP000593880">
    <property type="component" value="Plasmid unnamed"/>
</dbReference>
<keyword evidence="12" id="KW-1185">Reference proteome</keyword>
<dbReference type="Pfam" id="PF00528">
    <property type="entry name" value="BPD_transp_1"/>
    <property type="match status" value="1"/>
</dbReference>
<dbReference type="OrthoDB" id="7255919at2"/>
<keyword evidence="5 8" id="KW-0812">Transmembrane</keyword>
<dbReference type="GO" id="GO:0006865">
    <property type="term" value="P:amino acid transport"/>
    <property type="evidence" value="ECO:0007669"/>
    <property type="project" value="TreeGrafter"/>
</dbReference>
<feature type="transmembrane region" description="Helical" evidence="8">
    <location>
        <begin position="182"/>
        <end position="201"/>
    </location>
</feature>
<dbReference type="PANTHER" id="PTHR30614:SF34">
    <property type="entry name" value="BLR6398 PROTEIN"/>
    <property type="match status" value="1"/>
</dbReference>
<protein>
    <submittedName>
        <fullName evidence="10">Amino acid ABC transporter permease</fullName>
    </submittedName>
</protein>
<keyword evidence="4" id="KW-1003">Cell membrane</keyword>
<reference evidence="10" key="1">
    <citation type="journal article" date="2014" name="Int. J. Syst. Evol. Microbiol.">
        <title>Complete genome sequence of Corynebacterium casei LMG S-19264T (=DSM 44701T), isolated from a smear-ripened cheese.</title>
        <authorList>
            <consortium name="US DOE Joint Genome Institute (JGI-PGF)"/>
            <person name="Walter F."/>
            <person name="Albersmeier A."/>
            <person name="Kalinowski J."/>
            <person name="Ruckert C."/>
        </authorList>
    </citation>
    <scope>NUCLEOTIDE SEQUENCE</scope>
    <source>
        <strain evidence="10">CGMCC 1.15034</strain>
    </source>
</reference>
<feature type="domain" description="ABC transmembrane type-1" evidence="9">
    <location>
        <begin position="13"/>
        <end position="203"/>
    </location>
</feature>
<keyword evidence="6 8" id="KW-1133">Transmembrane helix</keyword>
<comment type="similarity">
    <text evidence="2">Belongs to the binding-protein-dependent transport system permease family. HisMQ subfamily.</text>
</comment>
<dbReference type="NCBIfam" id="TIGR01726">
    <property type="entry name" value="HEQRo_perm_3TM"/>
    <property type="match status" value="1"/>
</dbReference>
<name>A0A410VIE2_9BRAD</name>
<keyword evidence="7 8" id="KW-0472">Membrane</keyword>
<evidence type="ECO:0000256" key="8">
    <source>
        <dbReference type="RuleBase" id="RU363032"/>
    </source>
</evidence>
<dbReference type="InterPro" id="IPR010065">
    <property type="entry name" value="AA_ABC_transptr_permease_3TM"/>
</dbReference>
<evidence type="ECO:0000256" key="4">
    <source>
        <dbReference type="ARBA" id="ARBA00022475"/>
    </source>
</evidence>
<dbReference type="InterPro" id="IPR000515">
    <property type="entry name" value="MetI-like"/>
</dbReference>
<dbReference type="CDD" id="cd06261">
    <property type="entry name" value="TM_PBP2"/>
    <property type="match status" value="1"/>
</dbReference>
<feature type="transmembrane region" description="Helical" evidence="8">
    <location>
        <begin position="49"/>
        <end position="72"/>
    </location>
</feature>
<evidence type="ECO:0000313" key="10">
    <source>
        <dbReference type="EMBL" id="GGI25823.1"/>
    </source>
</evidence>
<reference evidence="10" key="3">
    <citation type="submission" date="2022-12" db="EMBL/GenBank/DDBJ databases">
        <authorList>
            <person name="Sun Q."/>
            <person name="Zhou Y."/>
        </authorList>
    </citation>
    <scope>NUCLEOTIDE SEQUENCE</scope>
    <source>
        <strain evidence="10">CGMCC 1.15034</strain>
    </source>
</reference>
<dbReference type="GO" id="GO:0043190">
    <property type="term" value="C:ATP-binding cassette (ABC) transporter complex"/>
    <property type="evidence" value="ECO:0007669"/>
    <property type="project" value="InterPro"/>
</dbReference>
<accession>A0A410VIE2</accession>